<dbReference type="Gene3D" id="3.20.20.60">
    <property type="entry name" value="Phosphoenolpyruvate-binding domains"/>
    <property type="match status" value="1"/>
</dbReference>
<dbReference type="AlphaFoldDB" id="A0A3R9Y4L7"/>
<dbReference type="GO" id="GO:0008965">
    <property type="term" value="F:phosphoenolpyruvate-protein phosphotransferase activity"/>
    <property type="evidence" value="ECO:0007669"/>
    <property type="project" value="UniProtKB-EC"/>
</dbReference>
<evidence type="ECO:0000256" key="9">
    <source>
        <dbReference type="ARBA" id="ARBA00022679"/>
    </source>
</evidence>
<dbReference type="PROSITE" id="PS00742">
    <property type="entry name" value="PEP_ENZYMES_2"/>
    <property type="match status" value="1"/>
</dbReference>
<dbReference type="GO" id="GO:0009401">
    <property type="term" value="P:phosphoenolpyruvate-dependent sugar phosphotransferase system"/>
    <property type="evidence" value="ECO:0007669"/>
    <property type="project" value="UniProtKB-KW"/>
</dbReference>
<proteinExistence type="inferred from homology"/>
<evidence type="ECO:0000256" key="5">
    <source>
        <dbReference type="ARBA" id="ARBA00012232"/>
    </source>
</evidence>
<evidence type="ECO:0000256" key="12">
    <source>
        <dbReference type="ARBA" id="ARBA00022777"/>
    </source>
</evidence>
<keyword evidence="10" id="KW-0598">Phosphotransferase system</keyword>
<evidence type="ECO:0000256" key="10">
    <source>
        <dbReference type="ARBA" id="ARBA00022683"/>
    </source>
</evidence>
<comment type="caution">
    <text evidence="16">The sequence shown here is derived from an EMBL/GenBank/DDBJ whole genome shotgun (WGS) entry which is preliminary data.</text>
</comment>
<keyword evidence="7" id="KW-0963">Cytoplasm</keyword>
<dbReference type="SUPFAM" id="SSF51621">
    <property type="entry name" value="Phosphoenolpyruvate/pyruvate domain"/>
    <property type="match status" value="1"/>
</dbReference>
<dbReference type="GO" id="GO:0016301">
    <property type="term" value="F:kinase activity"/>
    <property type="evidence" value="ECO:0007669"/>
    <property type="project" value="UniProtKB-KW"/>
</dbReference>
<dbReference type="Gene3D" id="1.10.274.10">
    <property type="entry name" value="PtsI, HPr-binding domain"/>
    <property type="match status" value="1"/>
</dbReference>
<evidence type="ECO:0000256" key="2">
    <source>
        <dbReference type="ARBA" id="ARBA00001946"/>
    </source>
</evidence>
<evidence type="ECO:0000256" key="8">
    <source>
        <dbReference type="ARBA" id="ARBA00022597"/>
    </source>
</evidence>
<dbReference type="PRINTS" id="PR01736">
    <property type="entry name" value="PHPHTRNFRASE"/>
</dbReference>
<dbReference type="InterPro" id="IPR006318">
    <property type="entry name" value="PTS_EI-like"/>
</dbReference>
<dbReference type="Gene3D" id="3.30.1340.10">
    <property type="entry name" value="HPr-like"/>
    <property type="match status" value="1"/>
</dbReference>
<sequence>MSEVLLVAPFAGWLSALDEVADPVFAERMIGDGLAIDPIEGLLRAPADAEVVSVADSAHAVTLRLANGAELLLHIGLDTVMLGGRGFEARVRPGDRVAAGDPLIRFDLAAIARVARDLVTPLVLPGDGASLALLEPGRMVAAGDEIARVTLLAVEAGPPGTGDAVRRTIPVTAPLGLHARPAARMVALLKPYDATIEVIAGERRANGRSTTALLALGARAGDQLLVEARGPDAAAALEALATFSAERFGDPAGEPPPLAPAPPSGGIGAAPGLAIGPVRQFRPAPVTVPEEGRGIAHESRALAEALAVAAGPAAADGLAGDIREAHRAILADPDLLAAAQAAIGEGKSAGWAWSHAIGAAAAALGATGDARLVERVADLRDIERQMLVALGGSVASLPALGPDTILIAEELLPSQFLALDRGRLAGICTARGGATAHVVLLAAAAGVPMVVNAGPDVLAVADGTVAVLDGAGGTLVTDPDRDQLDAARSRQAQQRERRAAEARAAMAPATTADGTRIEVFANLGSLEDADAAVQAGAEGCGLLRTEFLFLDRASAPDEAEQRSLYAGIAERLGGRPLIVRTMDIGGDKPVPYLPFPSEENPALGQRGLRLSLARPELFAVQLRAILAAVPGEQCRILLPMVSELAELRRARAAIAAAMAEVRRTSPVQVGVMIETPAAALLAEPLAAEADFMSIGTNDLTQYTLAADRGNAAVAGLVDPLHPAVLRLIAHAAEGAARHRRPLGLCGGLASEPGAAALLVGLGVTELSATPAAVPAVKAVVRTIRTTDAKALADRAREATSTAEVRALLEDPR</sequence>
<evidence type="ECO:0000313" key="16">
    <source>
        <dbReference type="EMBL" id="RST30060.1"/>
    </source>
</evidence>
<dbReference type="InterPro" id="IPR011055">
    <property type="entry name" value="Dup_hybrid_motif"/>
</dbReference>
<dbReference type="SUPFAM" id="SSF52009">
    <property type="entry name" value="Phosphohistidine domain"/>
    <property type="match status" value="1"/>
</dbReference>
<feature type="domain" description="PTS EIIA type-1" evidence="14">
    <location>
        <begin position="22"/>
        <end position="126"/>
    </location>
</feature>
<evidence type="ECO:0000256" key="11">
    <source>
        <dbReference type="ARBA" id="ARBA00022723"/>
    </source>
</evidence>
<comment type="subcellular location">
    <subcellularLocation>
        <location evidence="3">Cytoplasm</location>
    </subcellularLocation>
</comment>
<dbReference type="GO" id="GO:0005737">
    <property type="term" value="C:cytoplasm"/>
    <property type="evidence" value="ECO:0007669"/>
    <property type="project" value="UniProtKB-SubCell"/>
</dbReference>
<dbReference type="InterPro" id="IPR036637">
    <property type="entry name" value="Phosphohistidine_dom_sf"/>
</dbReference>
<dbReference type="Pfam" id="PF00381">
    <property type="entry name" value="PTS-HPr"/>
    <property type="match status" value="1"/>
</dbReference>
<accession>A0A3R9Y4L7</accession>
<dbReference type="InterPro" id="IPR023151">
    <property type="entry name" value="PEP_util_CS"/>
</dbReference>
<dbReference type="InterPro" id="IPR008279">
    <property type="entry name" value="PEP-util_enz_mobile_dom"/>
</dbReference>
<evidence type="ECO:0000313" key="17">
    <source>
        <dbReference type="Proteomes" id="UP000274661"/>
    </source>
</evidence>
<dbReference type="InterPro" id="IPR035895">
    <property type="entry name" value="HPr-like_sf"/>
</dbReference>
<dbReference type="PANTHER" id="PTHR46244">
    <property type="entry name" value="PHOSPHOENOLPYRUVATE-PROTEIN PHOSPHOTRANSFERASE"/>
    <property type="match status" value="1"/>
</dbReference>
<dbReference type="NCBIfam" id="TIGR00830">
    <property type="entry name" value="PTBA"/>
    <property type="match status" value="1"/>
</dbReference>
<dbReference type="PROSITE" id="PS00371">
    <property type="entry name" value="PTS_EIIA_TYPE_1_HIS"/>
    <property type="match status" value="1"/>
</dbReference>
<keyword evidence="16" id="KW-0670">Pyruvate</keyword>
<name>A0A3R9Y4L7_9SPHN</name>
<evidence type="ECO:0000256" key="1">
    <source>
        <dbReference type="ARBA" id="ARBA00000683"/>
    </source>
</evidence>
<evidence type="ECO:0000256" key="3">
    <source>
        <dbReference type="ARBA" id="ARBA00004496"/>
    </source>
</evidence>
<dbReference type="InterPro" id="IPR001020">
    <property type="entry name" value="PTS_HPr_His_P_site"/>
</dbReference>
<dbReference type="PROSITE" id="PS00369">
    <property type="entry name" value="PTS_HPR_HIS"/>
    <property type="match status" value="1"/>
</dbReference>
<dbReference type="Pfam" id="PF05524">
    <property type="entry name" value="PEP-utilisers_N"/>
    <property type="match status" value="1"/>
</dbReference>
<evidence type="ECO:0000259" key="14">
    <source>
        <dbReference type="PROSITE" id="PS51093"/>
    </source>
</evidence>
<dbReference type="Pfam" id="PF02896">
    <property type="entry name" value="PEP-utilizers_C"/>
    <property type="match status" value="1"/>
</dbReference>
<dbReference type="GO" id="GO:0046872">
    <property type="term" value="F:metal ion binding"/>
    <property type="evidence" value="ECO:0007669"/>
    <property type="project" value="UniProtKB-KW"/>
</dbReference>
<keyword evidence="6" id="KW-0813">Transport</keyword>
<dbReference type="Gene3D" id="2.70.70.10">
    <property type="entry name" value="Glucose Permease (Domain IIA)"/>
    <property type="match status" value="1"/>
</dbReference>
<comment type="similarity">
    <text evidence="4">Belongs to the PEP-utilizing enzyme family.</text>
</comment>
<dbReference type="Pfam" id="PF00391">
    <property type="entry name" value="PEP-utilizers"/>
    <property type="match status" value="1"/>
</dbReference>
<keyword evidence="9 16" id="KW-0808">Transferase</keyword>
<dbReference type="InterPro" id="IPR000121">
    <property type="entry name" value="PEP_util_C"/>
</dbReference>
<dbReference type="Proteomes" id="UP000274661">
    <property type="component" value="Unassembled WGS sequence"/>
</dbReference>
<dbReference type="OrthoDB" id="9765468at2"/>
<dbReference type="SUPFAM" id="SSF47831">
    <property type="entry name" value="Enzyme I of the PEP:sugar phosphotransferase system HPr-binding (sub)domain"/>
    <property type="match status" value="1"/>
</dbReference>
<dbReference type="PROSITE" id="PS51093">
    <property type="entry name" value="PTS_EIIA_TYPE_1"/>
    <property type="match status" value="1"/>
</dbReference>
<comment type="cofactor">
    <cofactor evidence="2">
        <name>Mg(2+)</name>
        <dbReference type="ChEBI" id="CHEBI:18420"/>
    </cofactor>
</comment>
<comment type="catalytic activity">
    <reaction evidence="1">
        <text>L-histidyl-[protein] + phosphoenolpyruvate = N(pros)-phospho-L-histidyl-[protein] + pyruvate</text>
        <dbReference type="Rhea" id="RHEA:23880"/>
        <dbReference type="Rhea" id="RHEA-COMP:9745"/>
        <dbReference type="Rhea" id="RHEA-COMP:9746"/>
        <dbReference type="ChEBI" id="CHEBI:15361"/>
        <dbReference type="ChEBI" id="CHEBI:29979"/>
        <dbReference type="ChEBI" id="CHEBI:58702"/>
        <dbReference type="ChEBI" id="CHEBI:64837"/>
        <dbReference type="EC" id="2.7.3.9"/>
    </reaction>
</comment>
<dbReference type="InterPro" id="IPR036618">
    <property type="entry name" value="PtsI_HPr-bd_sf"/>
</dbReference>
<evidence type="ECO:0000256" key="13">
    <source>
        <dbReference type="ARBA" id="ARBA00022842"/>
    </source>
</evidence>
<evidence type="ECO:0000256" key="4">
    <source>
        <dbReference type="ARBA" id="ARBA00007837"/>
    </source>
</evidence>
<dbReference type="PROSITE" id="PS51350">
    <property type="entry name" value="PTS_HPR_DOM"/>
    <property type="match status" value="1"/>
</dbReference>
<organism evidence="16 17">
    <name type="scientific">Sphingomonas ginkgonis</name>
    <dbReference type="NCBI Taxonomy" id="2315330"/>
    <lineage>
        <taxon>Bacteria</taxon>
        <taxon>Pseudomonadati</taxon>
        <taxon>Pseudomonadota</taxon>
        <taxon>Alphaproteobacteria</taxon>
        <taxon>Sphingomonadales</taxon>
        <taxon>Sphingomonadaceae</taxon>
        <taxon>Sphingomonas</taxon>
    </lineage>
</organism>
<keyword evidence="11" id="KW-0479">Metal-binding</keyword>
<dbReference type="RefSeq" id="WP_126717895.1">
    <property type="nucleotide sequence ID" value="NZ_RWJF01000001.1"/>
</dbReference>
<keyword evidence="17" id="KW-1185">Reference proteome</keyword>
<dbReference type="EMBL" id="RWJF01000001">
    <property type="protein sequence ID" value="RST30060.1"/>
    <property type="molecule type" value="Genomic_DNA"/>
</dbReference>
<dbReference type="InterPro" id="IPR008731">
    <property type="entry name" value="PTS_EIN"/>
</dbReference>
<keyword evidence="8" id="KW-0762">Sugar transport</keyword>
<reference evidence="16 17" key="1">
    <citation type="submission" date="2018-12" db="EMBL/GenBank/DDBJ databases">
        <title>Sphingomonas sp. HMF7854 Genome sequencing and assembly.</title>
        <authorList>
            <person name="Cha I."/>
            <person name="Kang H."/>
            <person name="Kim H."/>
            <person name="Kang J."/>
            <person name="Joh K."/>
        </authorList>
    </citation>
    <scope>NUCLEOTIDE SEQUENCE [LARGE SCALE GENOMIC DNA]</scope>
    <source>
        <strain evidence="16 17">HMF7854</strain>
    </source>
</reference>
<dbReference type="PRINTS" id="PR00107">
    <property type="entry name" value="PHOSPHOCPHPR"/>
</dbReference>
<dbReference type="CDD" id="cd00367">
    <property type="entry name" value="PTS-HPr_like"/>
    <property type="match status" value="1"/>
</dbReference>
<dbReference type="InterPro" id="IPR050499">
    <property type="entry name" value="PEP-utilizing_PTS_enzyme"/>
</dbReference>
<dbReference type="NCBIfam" id="TIGR01417">
    <property type="entry name" value="PTS_I_fam"/>
    <property type="match status" value="1"/>
</dbReference>
<feature type="domain" description="HPr" evidence="15">
    <location>
        <begin position="164"/>
        <end position="251"/>
    </location>
</feature>
<keyword evidence="13" id="KW-0460">Magnesium</keyword>
<keyword evidence="12" id="KW-0418">Kinase</keyword>
<dbReference type="PANTHER" id="PTHR46244:SF6">
    <property type="entry name" value="PHOSPHOENOLPYRUVATE-PROTEIN PHOSPHOTRANSFERASE"/>
    <property type="match status" value="1"/>
</dbReference>
<dbReference type="NCBIfam" id="TIGR01003">
    <property type="entry name" value="PTS_HPr_family"/>
    <property type="match status" value="1"/>
</dbReference>
<evidence type="ECO:0000259" key="15">
    <source>
        <dbReference type="PROSITE" id="PS51350"/>
    </source>
</evidence>
<dbReference type="SUPFAM" id="SSF51261">
    <property type="entry name" value="Duplicated hybrid motif"/>
    <property type="match status" value="1"/>
</dbReference>
<dbReference type="InterPro" id="IPR000032">
    <property type="entry name" value="HPr-like"/>
</dbReference>
<dbReference type="EC" id="2.7.3.9" evidence="5"/>
<evidence type="ECO:0000256" key="6">
    <source>
        <dbReference type="ARBA" id="ARBA00022448"/>
    </source>
</evidence>
<dbReference type="InterPro" id="IPR001127">
    <property type="entry name" value="PTS_EIIA_1_perm"/>
</dbReference>
<dbReference type="Pfam" id="PF00358">
    <property type="entry name" value="PTS_EIIA_1"/>
    <property type="match status" value="1"/>
</dbReference>
<gene>
    <name evidence="16" type="primary">ptsP</name>
    <name evidence="16" type="ORF">HMF7854_03875</name>
</gene>
<protein>
    <recommendedName>
        <fullName evidence="5">phosphoenolpyruvate--protein phosphotransferase</fullName>
        <ecNumber evidence="5">2.7.3.9</ecNumber>
    </recommendedName>
</protein>
<dbReference type="SUPFAM" id="SSF55594">
    <property type="entry name" value="HPr-like"/>
    <property type="match status" value="1"/>
</dbReference>
<dbReference type="InterPro" id="IPR040442">
    <property type="entry name" value="Pyrv_kinase-like_dom_sf"/>
</dbReference>
<dbReference type="InterPro" id="IPR015813">
    <property type="entry name" value="Pyrv/PenolPyrv_kinase-like_dom"/>
</dbReference>
<dbReference type="Gene3D" id="3.50.30.10">
    <property type="entry name" value="Phosphohistidine domain"/>
    <property type="match status" value="1"/>
</dbReference>
<evidence type="ECO:0000256" key="7">
    <source>
        <dbReference type="ARBA" id="ARBA00022490"/>
    </source>
</evidence>